<proteinExistence type="predicted"/>
<sequence>MANRIVVPEYIANGGLILPQSLQKDFKEMNLTRKSLQRTASVVPAAAAADQSTPDTVIAINDHFTCSSKLSKKQQKMYSKSLLFIKHAAIGHARKELGWSDEKIADPDVQNTKEWWNVIAYVVQNHCPWINIDLVVNNSCHNQTHSGEVNMSAIIANVMTLVAGSEAAAQVTALSKTFSDGSGGTDVNSVGTFFWSQKSTNESRSELTLSPAIGDINGNVAYAYAFVYMNHTENNWRSLFVSNHYDSFTCSVVSYRLQILKSEWKDVEDNVNNMIKPWEADQINSAPMG</sequence>
<reference evidence="1" key="1">
    <citation type="journal article" date="2022" name="Int. J. Syst. Evol. Microbiol.">
        <title>Pseudomonas aegrilactucae sp. nov. and Pseudomonas morbosilactucae sp. nov., pathogens causing bacterial rot of lettuce in Japan.</title>
        <authorList>
            <person name="Sawada H."/>
            <person name="Fujikawa T."/>
            <person name="Satou M."/>
        </authorList>
    </citation>
    <scope>NUCLEOTIDE SEQUENCE</scope>
    <source>
        <strain evidence="1">MAFF 301350</strain>
    </source>
</reference>
<dbReference type="EMBL" id="JAHTBI010000037">
    <property type="protein sequence ID" value="MBV6287627.1"/>
    <property type="molecule type" value="Genomic_DNA"/>
</dbReference>
<accession>A0A9Q3ACF9</accession>
<dbReference type="Proteomes" id="UP001106592">
    <property type="component" value="Unassembled WGS sequence"/>
</dbReference>
<gene>
    <name evidence="1" type="ORF">KUO17_11400</name>
</gene>
<evidence type="ECO:0000313" key="2">
    <source>
        <dbReference type="Proteomes" id="UP001106592"/>
    </source>
</evidence>
<protein>
    <submittedName>
        <fullName evidence="1">Uncharacterized protein</fullName>
    </submittedName>
</protein>
<organism evidence="1 2">
    <name type="scientific">Pseudomonas aegrilactucae</name>
    <dbReference type="NCBI Taxonomy" id="2854028"/>
    <lineage>
        <taxon>Bacteria</taxon>
        <taxon>Pseudomonadati</taxon>
        <taxon>Pseudomonadota</taxon>
        <taxon>Gammaproteobacteria</taxon>
        <taxon>Pseudomonadales</taxon>
        <taxon>Pseudomonadaceae</taxon>
        <taxon>Pseudomonas</taxon>
    </lineage>
</organism>
<dbReference type="RefSeq" id="WP_217975667.1">
    <property type="nucleotide sequence ID" value="NZ_JAHTBI010000037.1"/>
</dbReference>
<comment type="caution">
    <text evidence="1">The sequence shown here is derived from an EMBL/GenBank/DDBJ whole genome shotgun (WGS) entry which is preliminary data.</text>
</comment>
<reference evidence="1" key="2">
    <citation type="journal article" date="2023" name="Plant Pathol.">
        <title>Dismantling and reorganizing Pseudomonas marginalis sensu#lato.</title>
        <authorList>
            <person name="Sawada H."/>
            <person name="Fujikawa T."/>
            <person name="Satou M."/>
        </authorList>
    </citation>
    <scope>NUCLEOTIDE SEQUENCE</scope>
    <source>
        <strain evidence="1">MAFF 301350</strain>
    </source>
</reference>
<dbReference type="AlphaFoldDB" id="A0A9Q3ACF9"/>
<name>A0A9Q3ACF9_9PSED</name>
<evidence type="ECO:0000313" key="1">
    <source>
        <dbReference type="EMBL" id="MBV6287627.1"/>
    </source>
</evidence>
<keyword evidence="2" id="KW-1185">Reference proteome</keyword>